<keyword evidence="1" id="KW-1133">Transmembrane helix</keyword>
<keyword evidence="1" id="KW-0812">Transmembrane</keyword>
<organism evidence="2 3">
    <name type="scientific">Meloidogyne enterolobii</name>
    <name type="common">Root-knot nematode worm</name>
    <name type="synonym">Meloidogyne mayaguensis</name>
    <dbReference type="NCBI Taxonomy" id="390850"/>
    <lineage>
        <taxon>Eukaryota</taxon>
        <taxon>Metazoa</taxon>
        <taxon>Ecdysozoa</taxon>
        <taxon>Nematoda</taxon>
        <taxon>Chromadorea</taxon>
        <taxon>Rhabditida</taxon>
        <taxon>Tylenchina</taxon>
        <taxon>Tylenchomorpha</taxon>
        <taxon>Tylenchoidea</taxon>
        <taxon>Meloidogynidae</taxon>
        <taxon>Meloidogyninae</taxon>
        <taxon>Meloidogyne</taxon>
    </lineage>
</organism>
<evidence type="ECO:0000313" key="3">
    <source>
        <dbReference type="Proteomes" id="UP000580250"/>
    </source>
</evidence>
<evidence type="ECO:0000256" key="1">
    <source>
        <dbReference type="SAM" id="Phobius"/>
    </source>
</evidence>
<dbReference type="Proteomes" id="UP000580250">
    <property type="component" value="Unassembled WGS sequence"/>
</dbReference>
<keyword evidence="1" id="KW-0472">Membrane</keyword>
<name>A0A6V7VRP3_MELEN</name>
<gene>
    <name evidence="2" type="ORF">MENT_LOCUS29512</name>
</gene>
<accession>A0A6V7VRP3</accession>
<reference evidence="2 3" key="1">
    <citation type="submission" date="2020-08" db="EMBL/GenBank/DDBJ databases">
        <authorList>
            <person name="Koutsovoulos G."/>
            <person name="Danchin GJ E."/>
        </authorList>
    </citation>
    <scope>NUCLEOTIDE SEQUENCE [LARGE SCALE GENOMIC DNA]</scope>
</reference>
<protein>
    <submittedName>
        <fullName evidence="2">Uncharacterized protein</fullName>
    </submittedName>
</protein>
<comment type="caution">
    <text evidence="2">The sequence shown here is derived from an EMBL/GenBank/DDBJ whole genome shotgun (WGS) entry which is preliminary data.</text>
</comment>
<dbReference type="EMBL" id="CAJEWN010000301">
    <property type="protein sequence ID" value="CAD2177626.1"/>
    <property type="molecule type" value="Genomic_DNA"/>
</dbReference>
<evidence type="ECO:0000313" key="2">
    <source>
        <dbReference type="EMBL" id="CAD2177626.1"/>
    </source>
</evidence>
<dbReference type="AlphaFoldDB" id="A0A6V7VRP3"/>
<sequence>MSYKGTVGRLDRDEIPKRISVSRSTSKSGLLYSTMIENMSCVSFLVYWLIILAILQGVMFKLYKSKMAHFVVNLFIINNSRKFRSLLLIVSYSL</sequence>
<feature type="transmembrane region" description="Helical" evidence="1">
    <location>
        <begin position="45"/>
        <end position="63"/>
    </location>
</feature>
<proteinExistence type="predicted"/>